<feature type="transmembrane region" description="Helical" evidence="13">
    <location>
        <begin position="81"/>
        <end position="100"/>
    </location>
</feature>
<name>A0A831QPF4_9FLAO</name>
<dbReference type="UniPathway" id="UPA00029">
    <property type="reaction ID" value="UER00560"/>
</dbReference>
<evidence type="ECO:0000256" key="8">
    <source>
        <dbReference type="ARBA" id="ARBA00023315"/>
    </source>
</evidence>
<evidence type="ECO:0000256" key="11">
    <source>
        <dbReference type="ARBA" id="ARBA00023667"/>
    </source>
</evidence>
<dbReference type="GO" id="GO:0005886">
    <property type="term" value="C:plasma membrane"/>
    <property type="evidence" value="ECO:0007669"/>
    <property type="project" value="UniProtKB-SubCell"/>
</dbReference>
<dbReference type="Pfam" id="PF18927">
    <property type="entry name" value="CrtO"/>
    <property type="match status" value="1"/>
</dbReference>
<keyword evidence="2" id="KW-1003">Cell membrane</keyword>
<evidence type="ECO:0000256" key="2">
    <source>
        <dbReference type="ARBA" id="ARBA00022475"/>
    </source>
</evidence>
<evidence type="ECO:0000256" key="10">
    <source>
        <dbReference type="ARBA" id="ARBA00023603"/>
    </source>
</evidence>
<feature type="transmembrane region" description="Helical" evidence="13">
    <location>
        <begin position="33"/>
        <end position="61"/>
    </location>
</feature>
<evidence type="ECO:0000256" key="9">
    <source>
        <dbReference type="ARBA" id="ARBA00023588"/>
    </source>
</evidence>
<keyword evidence="6 13" id="KW-1133">Transmembrane helix</keyword>
<dbReference type="InterPro" id="IPR044021">
    <property type="entry name" value="CrtO"/>
</dbReference>
<organism evidence="14">
    <name type="scientific">Pricia antarctica</name>
    <dbReference type="NCBI Taxonomy" id="641691"/>
    <lineage>
        <taxon>Bacteria</taxon>
        <taxon>Pseudomonadati</taxon>
        <taxon>Bacteroidota</taxon>
        <taxon>Flavobacteriia</taxon>
        <taxon>Flavobacteriales</taxon>
        <taxon>Flavobacteriaceae</taxon>
        <taxon>Pricia</taxon>
    </lineage>
</organism>
<dbReference type="GO" id="GO:0016746">
    <property type="term" value="F:acyltransferase activity"/>
    <property type="evidence" value="ECO:0007669"/>
    <property type="project" value="UniProtKB-KW"/>
</dbReference>
<comment type="caution">
    <text evidence="14">The sequence shown here is derived from an EMBL/GenBank/DDBJ whole genome shotgun (WGS) entry which is preliminary data.</text>
</comment>
<evidence type="ECO:0000256" key="3">
    <source>
        <dbReference type="ARBA" id="ARBA00022679"/>
    </source>
</evidence>
<gene>
    <name evidence="14" type="ORF">ENH87_06935</name>
</gene>
<evidence type="ECO:0000256" key="6">
    <source>
        <dbReference type="ARBA" id="ARBA00022989"/>
    </source>
</evidence>
<comment type="similarity">
    <text evidence="10">Belongs to the acyltransferase CrtO family.</text>
</comment>
<evidence type="ECO:0000256" key="1">
    <source>
        <dbReference type="ARBA" id="ARBA00004162"/>
    </source>
</evidence>
<evidence type="ECO:0000256" key="13">
    <source>
        <dbReference type="SAM" id="Phobius"/>
    </source>
</evidence>
<accession>A0A831QPF4</accession>
<feature type="transmembrane region" description="Helical" evidence="13">
    <location>
        <begin position="6"/>
        <end position="26"/>
    </location>
</feature>
<evidence type="ECO:0000256" key="4">
    <source>
        <dbReference type="ARBA" id="ARBA00022692"/>
    </source>
</evidence>
<comment type="function">
    <text evidence="12">Catalyzes the acylation of glycosyl-4,4'-diaponeurosporenoate, i.e. the esterification of glucose at the C6'' position with the carboxyl group of the C(15) fatty acid 12-methyltetradecanoic acid, to yield staphyloxanthin. This is the last step in the biosynthesis of this orange pigment, present in most staphylococci strains.</text>
</comment>
<keyword evidence="3" id="KW-0808">Transferase</keyword>
<dbReference type="EMBL" id="DRGL01000024">
    <property type="protein sequence ID" value="HEA20637.1"/>
    <property type="molecule type" value="Genomic_DNA"/>
</dbReference>
<dbReference type="AlphaFoldDB" id="A0A831QPF4"/>
<keyword evidence="8" id="KW-0012">Acyltransferase</keyword>
<protein>
    <recommendedName>
        <fullName evidence="11">Glycosyl-4,4'-diaponeurosporenoate acyltransferase</fullName>
    </recommendedName>
</protein>
<keyword evidence="7 13" id="KW-0472">Membrane</keyword>
<evidence type="ECO:0000313" key="14">
    <source>
        <dbReference type="EMBL" id="HEA20637.1"/>
    </source>
</evidence>
<evidence type="ECO:0000256" key="12">
    <source>
        <dbReference type="ARBA" id="ARBA00025324"/>
    </source>
</evidence>
<comment type="subcellular location">
    <subcellularLocation>
        <location evidence="1">Cell membrane</location>
        <topology evidence="1">Single-pass membrane protein</topology>
    </subcellularLocation>
</comment>
<evidence type="ECO:0000256" key="7">
    <source>
        <dbReference type="ARBA" id="ARBA00023136"/>
    </source>
</evidence>
<feature type="transmembrane region" description="Helical" evidence="13">
    <location>
        <begin position="128"/>
        <end position="146"/>
    </location>
</feature>
<comment type="pathway">
    <text evidence="9">Carotenoid biosynthesis; staphyloxanthin biosynthesis; staphyloxanthin from farnesyl diphosphate: step 5/5.</text>
</comment>
<dbReference type="Proteomes" id="UP000886191">
    <property type="component" value="Unassembled WGS sequence"/>
</dbReference>
<keyword evidence="5" id="KW-0732">Signal</keyword>
<proteinExistence type="inferred from homology"/>
<evidence type="ECO:0000256" key="5">
    <source>
        <dbReference type="ARBA" id="ARBA00022729"/>
    </source>
</evidence>
<reference evidence="14" key="1">
    <citation type="journal article" date="2020" name="mSystems">
        <title>Genome- and Community-Level Interaction Insights into Carbon Utilization and Element Cycling Functions of Hydrothermarchaeota in Hydrothermal Sediment.</title>
        <authorList>
            <person name="Zhou Z."/>
            <person name="Liu Y."/>
            <person name="Xu W."/>
            <person name="Pan J."/>
            <person name="Luo Z.H."/>
            <person name="Li M."/>
        </authorList>
    </citation>
    <scope>NUCLEOTIDE SEQUENCE [LARGE SCALE GENOMIC DNA]</scope>
    <source>
        <strain evidence="14">HyVt-345</strain>
    </source>
</reference>
<keyword evidence="4 13" id="KW-0812">Transmembrane</keyword>
<sequence>MAKKILYTALSLVLTYNTYKLLTIFFELSPEKFSLLAILISAVAFNFLITGAVAFLGFVYPTSKILGNTYYQIKNPKTLTFWYKWLGVAFFRVFLLKTFYRNKENKKYFNGTKTGLSLFDFNTRQSEFGHLISLFLVFAISLVVLFEGHQNVFIWMQPINIALNFYPILLQRKHRMMVEKLIKKM</sequence>